<keyword evidence="1" id="KW-0732">Signal</keyword>
<gene>
    <name evidence="3" type="ORF">HJ588_03120</name>
</gene>
<dbReference type="AlphaFoldDB" id="A0A849ABI3"/>
<dbReference type="GO" id="GO:0043190">
    <property type="term" value="C:ATP-binding cassette (ABC) transporter complex"/>
    <property type="evidence" value="ECO:0007669"/>
    <property type="project" value="InterPro"/>
</dbReference>
<dbReference type="InterPro" id="IPR030678">
    <property type="entry name" value="Peptide/Ni-bd"/>
</dbReference>
<feature type="signal peptide" evidence="1">
    <location>
        <begin position="1"/>
        <end position="25"/>
    </location>
</feature>
<dbReference type="Gene3D" id="3.40.190.10">
    <property type="entry name" value="Periplasmic binding protein-like II"/>
    <property type="match status" value="1"/>
</dbReference>
<dbReference type="PROSITE" id="PS51318">
    <property type="entry name" value="TAT"/>
    <property type="match status" value="1"/>
</dbReference>
<dbReference type="GO" id="GO:0015833">
    <property type="term" value="P:peptide transport"/>
    <property type="evidence" value="ECO:0007669"/>
    <property type="project" value="TreeGrafter"/>
</dbReference>
<evidence type="ECO:0000259" key="2">
    <source>
        <dbReference type="Pfam" id="PF00496"/>
    </source>
</evidence>
<dbReference type="Gene3D" id="3.10.105.10">
    <property type="entry name" value="Dipeptide-binding Protein, Domain 3"/>
    <property type="match status" value="1"/>
</dbReference>
<name>A0A849ABI3_9MICO</name>
<keyword evidence="4" id="KW-1185">Reference proteome</keyword>
<dbReference type="PIRSF" id="PIRSF002741">
    <property type="entry name" value="MppA"/>
    <property type="match status" value="1"/>
</dbReference>
<evidence type="ECO:0000313" key="3">
    <source>
        <dbReference type="EMBL" id="NNG38264.1"/>
    </source>
</evidence>
<sequence length="527" mass="55627">MSTRLVHRRTVLVAAAGLAASMTVAACTSSGSTSGGASGSGAGKVGDTLTVAVQAPATGMNPATVDTAFVTYTTLAYEPLIYRDSSGKLQPALASEWKLADGNTTMNITLRSGVKFADGDPVTADAVKKSLEYIKGAKSNQAQYLATVSSITVTDPTHLTIKLSAPNPMLPNMLTQDYGVGEIISPKGLSKIGSLTTGSQSAGAGAYIYDPKASVPGDHYAYTANPNYYAKSERQHYKKIVVKVMTNPQAALNALKTKQVQVAAGDFSTAKQAKAASLDVSWVPFVWAGLNLIDRGGQVSKPLGDVRVRQAINYAIDRKSITSALLGDYGIPTDQPSVKGMDGYSEKAAGRYPFDPAKAKQLLAQAGYPNGFDLPVLSVHFAGIDSLTEALVPQLAKVGIRLKPNYVSDSQSYITGATNKKWPAVAVGYGSQPMYIMGQGLFLPQAKVFNGFATKSPELISLYDKAAAAAPADRGKLNVQMEDWLVENAWFAPVAHTPVFYYSQPTIGGVQVSGASPVATVLDWYDK</sequence>
<dbReference type="Proteomes" id="UP000557772">
    <property type="component" value="Unassembled WGS sequence"/>
</dbReference>
<protein>
    <recommendedName>
        <fullName evidence="2">Solute-binding protein family 5 domain-containing protein</fullName>
    </recommendedName>
</protein>
<dbReference type="GO" id="GO:1904680">
    <property type="term" value="F:peptide transmembrane transporter activity"/>
    <property type="evidence" value="ECO:0007669"/>
    <property type="project" value="TreeGrafter"/>
</dbReference>
<dbReference type="GO" id="GO:0042597">
    <property type="term" value="C:periplasmic space"/>
    <property type="evidence" value="ECO:0007669"/>
    <property type="project" value="UniProtKB-ARBA"/>
</dbReference>
<dbReference type="PROSITE" id="PS51257">
    <property type="entry name" value="PROKAR_LIPOPROTEIN"/>
    <property type="match status" value="1"/>
</dbReference>
<organism evidence="3 4">
    <name type="scientific">Flexivirga aerilata</name>
    <dbReference type="NCBI Taxonomy" id="1656889"/>
    <lineage>
        <taxon>Bacteria</taxon>
        <taxon>Bacillati</taxon>
        <taxon>Actinomycetota</taxon>
        <taxon>Actinomycetes</taxon>
        <taxon>Micrococcales</taxon>
        <taxon>Dermacoccaceae</taxon>
        <taxon>Flexivirga</taxon>
    </lineage>
</organism>
<dbReference type="InterPro" id="IPR000914">
    <property type="entry name" value="SBP_5_dom"/>
</dbReference>
<dbReference type="InterPro" id="IPR039424">
    <property type="entry name" value="SBP_5"/>
</dbReference>
<comment type="caution">
    <text evidence="3">The sequence shown here is derived from an EMBL/GenBank/DDBJ whole genome shotgun (WGS) entry which is preliminary data.</text>
</comment>
<evidence type="ECO:0000313" key="4">
    <source>
        <dbReference type="Proteomes" id="UP000557772"/>
    </source>
</evidence>
<dbReference type="InterPro" id="IPR006311">
    <property type="entry name" value="TAT_signal"/>
</dbReference>
<dbReference type="EMBL" id="JABENB010000001">
    <property type="protein sequence ID" value="NNG38264.1"/>
    <property type="molecule type" value="Genomic_DNA"/>
</dbReference>
<accession>A0A849ABI3</accession>
<reference evidence="3 4" key="1">
    <citation type="submission" date="2020-05" db="EMBL/GenBank/DDBJ databases">
        <title>Flexivirga sp. ID2601S isolated from air conditioner.</title>
        <authorList>
            <person name="Kim D.H."/>
        </authorList>
    </citation>
    <scope>NUCLEOTIDE SEQUENCE [LARGE SCALE GENOMIC DNA]</scope>
    <source>
        <strain evidence="3 4">ID2601S</strain>
    </source>
</reference>
<feature type="chain" id="PRO_5038885867" description="Solute-binding protein family 5 domain-containing protein" evidence="1">
    <location>
        <begin position="26"/>
        <end position="527"/>
    </location>
</feature>
<dbReference type="RefSeq" id="WP_171151838.1">
    <property type="nucleotide sequence ID" value="NZ_JABENB010000001.1"/>
</dbReference>
<dbReference type="PANTHER" id="PTHR30290">
    <property type="entry name" value="PERIPLASMIC BINDING COMPONENT OF ABC TRANSPORTER"/>
    <property type="match status" value="1"/>
</dbReference>
<feature type="domain" description="Solute-binding protein family 5" evidence="2">
    <location>
        <begin position="88"/>
        <end position="432"/>
    </location>
</feature>
<dbReference type="Pfam" id="PF00496">
    <property type="entry name" value="SBP_bac_5"/>
    <property type="match status" value="1"/>
</dbReference>
<proteinExistence type="predicted"/>
<evidence type="ECO:0000256" key="1">
    <source>
        <dbReference type="SAM" id="SignalP"/>
    </source>
</evidence>
<dbReference type="SUPFAM" id="SSF53850">
    <property type="entry name" value="Periplasmic binding protein-like II"/>
    <property type="match status" value="1"/>
</dbReference>